<dbReference type="AlphaFoldDB" id="A0A023C036"/>
<name>A0A023C036_9FLAO</name>
<comment type="caution">
    <text evidence="1">The sequence shown here is derived from an EMBL/GenBank/DDBJ whole genome shotgun (WGS) entry which is preliminary data.</text>
</comment>
<sequence>MFPKFCAALILRQAQHKFFCSFVIYPEFIEGARQKDMQALRMLNLRSADKHVHRRVYEIDPVNQFCKAAR</sequence>
<reference evidence="1 2" key="1">
    <citation type="submission" date="2014-04" db="EMBL/GenBank/DDBJ databases">
        <title>Aquimarina sp. 22II-S11-z7 Genome Sequencing.</title>
        <authorList>
            <person name="Lai Q."/>
        </authorList>
    </citation>
    <scope>NUCLEOTIDE SEQUENCE [LARGE SCALE GENOMIC DNA]</scope>
    <source>
        <strain evidence="1 2">22II-S11-z7</strain>
    </source>
</reference>
<proteinExistence type="predicted"/>
<keyword evidence="2" id="KW-1185">Reference proteome</keyword>
<protein>
    <submittedName>
        <fullName evidence="1">Uncharacterized protein</fullName>
    </submittedName>
</protein>
<dbReference type="STRING" id="1317122.ATO12_02460"/>
<evidence type="ECO:0000313" key="1">
    <source>
        <dbReference type="EMBL" id="EZH75671.1"/>
    </source>
</evidence>
<gene>
    <name evidence="1" type="ORF">ATO12_02460</name>
</gene>
<dbReference type="Proteomes" id="UP000023541">
    <property type="component" value="Unassembled WGS sequence"/>
</dbReference>
<organism evidence="1 2">
    <name type="scientific">Aquimarina atlantica</name>
    <dbReference type="NCBI Taxonomy" id="1317122"/>
    <lineage>
        <taxon>Bacteria</taxon>
        <taxon>Pseudomonadati</taxon>
        <taxon>Bacteroidota</taxon>
        <taxon>Flavobacteriia</taxon>
        <taxon>Flavobacteriales</taxon>
        <taxon>Flavobacteriaceae</taxon>
        <taxon>Aquimarina</taxon>
    </lineage>
</organism>
<dbReference type="EMBL" id="AQRA01000001">
    <property type="protein sequence ID" value="EZH75671.1"/>
    <property type="molecule type" value="Genomic_DNA"/>
</dbReference>
<accession>A0A023C036</accession>
<evidence type="ECO:0000313" key="2">
    <source>
        <dbReference type="Proteomes" id="UP000023541"/>
    </source>
</evidence>